<gene>
    <name evidence="2" type="ORF">METZ01_LOCUS277664</name>
</gene>
<dbReference type="EMBL" id="UINC01081193">
    <property type="protein sequence ID" value="SVC24810.1"/>
    <property type="molecule type" value="Genomic_DNA"/>
</dbReference>
<evidence type="ECO:0000256" key="1">
    <source>
        <dbReference type="SAM" id="MobiDB-lite"/>
    </source>
</evidence>
<accession>A0A382KK08</accession>
<evidence type="ECO:0000313" key="2">
    <source>
        <dbReference type="EMBL" id="SVC24810.1"/>
    </source>
</evidence>
<feature type="compositionally biased region" description="Basic and acidic residues" evidence="1">
    <location>
        <begin position="49"/>
        <end position="67"/>
    </location>
</feature>
<name>A0A382KK08_9ZZZZ</name>
<protein>
    <submittedName>
        <fullName evidence="2">Uncharacterized protein</fullName>
    </submittedName>
</protein>
<sequence>MPTTGTINTQQILQMGTVAEKLQHTIQHLPSTSAQQIQDDQIAANELKKLEVQEPEKLESSDQTKSEGKRRREIRLRNQSKQTNDLETPPTLSTQENSFNAVSHQGQKINITI</sequence>
<feature type="region of interest" description="Disordered" evidence="1">
    <location>
        <begin position="49"/>
        <end position="113"/>
    </location>
</feature>
<proteinExistence type="predicted"/>
<dbReference type="AlphaFoldDB" id="A0A382KK08"/>
<organism evidence="2">
    <name type="scientific">marine metagenome</name>
    <dbReference type="NCBI Taxonomy" id="408172"/>
    <lineage>
        <taxon>unclassified sequences</taxon>
        <taxon>metagenomes</taxon>
        <taxon>ecological metagenomes</taxon>
    </lineage>
</organism>
<reference evidence="2" key="1">
    <citation type="submission" date="2018-05" db="EMBL/GenBank/DDBJ databases">
        <authorList>
            <person name="Lanie J.A."/>
            <person name="Ng W.-L."/>
            <person name="Kazmierczak K.M."/>
            <person name="Andrzejewski T.M."/>
            <person name="Davidsen T.M."/>
            <person name="Wayne K.J."/>
            <person name="Tettelin H."/>
            <person name="Glass J.I."/>
            <person name="Rusch D."/>
            <person name="Podicherti R."/>
            <person name="Tsui H.-C.T."/>
            <person name="Winkler M.E."/>
        </authorList>
    </citation>
    <scope>NUCLEOTIDE SEQUENCE</scope>
</reference>
<feature type="compositionally biased region" description="Polar residues" evidence="1">
    <location>
        <begin position="77"/>
        <end position="113"/>
    </location>
</feature>